<dbReference type="InterPro" id="IPR050194">
    <property type="entry name" value="Glycosyltransferase_grp1"/>
</dbReference>
<evidence type="ECO:0000313" key="6">
    <source>
        <dbReference type="EMBL" id="TQM64211.1"/>
    </source>
</evidence>
<proteinExistence type="predicted"/>
<dbReference type="Pfam" id="PF00534">
    <property type="entry name" value="Glycos_transf_1"/>
    <property type="match status" value="1"/>
</dbReference>
<protein>
    <recommendedName>
        <fullName evidence="1">D-inositol 3-phosphate glycosyltransferase</fullName>
    </recommendedName>
</protein>
<evidence type="ECO:0000259" key="5">
    <source>
        <dbReference type="Pfam" id="PF13439"/>
    </source>
</evidence>
<dbReference type="Gene3D" id="3.40.50.2000">
    <property type="entry name" value="Glycogen Phosphorylase B"/>
    <property type="match status" value="2"/>
</dbReference>
<evidence type="ECO:0000256" key="1">
    <source>
        <dbReference type="ARBA" id="ARBA00021292"/>
    </source>
</evidence>
<dbReference type="PANTHER" id="PTHR45947">
    <property type="entry name" value="SULFOQUINOVOSYL TRANSFERASE SQD2"/>
    <property type="match status" value="1"/>
</dbReference>
<dbReference type="InterPro" id="IPR028098">
    <property type="entry name" value="Glyco_trans_4-like_N"/>
</dbReference>
<dbReference type="CDD" id="cd03802">
    <property type="entry name" value="GT4_AviGT4-like"/>
    <property type="match status" value="1"/>
</dbReference>
<keyword evidence="2" id="KW-0328">Glycosyltransferase</keyword>
<dbReference type="AlphaFoldDB" id="A0A543I0Y9"/>
<keyword evidence="7" id="KW-1185">Reference proteome</keyword>
<organism evidence="6 7">
    <name type="scientific">Humibacillus xanthopallidus</name>
    <dbReference type="NCBI Taxonomy" id="412689"/>
    <lineage>
        <taxon>Bacteria</taxon>
        <taxon>Bacillati</taxon>
        <taxon>Actinomycetota</taxon>
        <taxon>Actinomycetes</taxon>
        <taxon>Micrococcales</taxon>
        <taxon>Intrasporangiaceae</taxon>
        <taxon>Humibacillus</taxon>
    </lineage>
</organism>
<dbReference type="Pfam" id="PF13439">
    <property type="entry name" value="Glyco_transf_4"/>
    <property type="match status" value="1"/>
</dbReference>
<dbReference type="SUPFAM" id="SSF53756">
    <property type="entry name" value="UDP-Glycosyltransferase/glycogen phosphorylase"/>
    <property type="match status" value="1"/>
</dbReference>
<sequence length="340" mass="37248">MRIAQIAPLTEPVPPEMYGGTERVVSLLTEVLVSRGHEVTLFASGDSRTGARLVPVIAEALRLGSEEVDPHLYLMLELGMVFDEAEAFDVIHSHVDYFAFPFARLVRTPVVTTLHGRLDLPGLAAIFGRYSEAEVVSISDSQRQPLPGSNWAATVYNGTDLARFTFNETGGEYFAFVGRICPEKNIEGAIRIARLTGVPLRIGAKVDPADVDYHESVIRPLIDGRDVEYLGELGDEEKNELLGSAHALLFPVDWPEPFGLAMTEAMACGTPVLALRRGSVPEVVEDGVTGFVRDSEEELAEVAGAVSRLSRRACRERVERLFSVDVMADGYEAVYRALSR</sequence>
<name>A0A543I0Y9_9MICO</name>
<feature type="domain" description="Glycosyl transferase family 1" evidence="4">
    <location>
        <begin position="169"/>
        <end position="301"/>
    </location>
</feature>
<accession>A0A543I0Y9</accession>
<evidence type="ECO:0000313" key="7">
    <source>
        <dbReference type="Proteomes" id="UP000316747"/>
    </source>
</evidence>
<dbReference type="RefSeq" id="WP_141841897.1">
    <property type="nucleotide sequence ID" value="NZ_VFPM01000001.1"/>
</dbReference>
<dbReference type="Proteomes" id="UP000316747">
    <property type="component" value="Unassembled WGS sequence"/>
</dbReference>
<dbReference type="EMBL" id="VFPM01000001">
    <property type="protein sequence ID" value="TQM64211.1"/>
    <property type="molecule type" value="Genomic_DNA"/>
</dbReference>
<dbReference type="GO" id="GO:1901137">
    <property type="term" value="P:carbohydrate derivative biosynthetic process"/>
    <property type="evidence" value="ECO:0007669"/>
    <property type="project" value="UniProtKB-ARBA"/>
</dbReference>
<gene>
    <name evidence="6" type="ORF">FBY41_0574</name>
</gene>
<dbReference type="PANTHER" id="PTHR45947:SF3">
    <property type="entry name" value="SULFOQUINOVOSYL TRANSFERASE SQD2"/>
    <property type="match status" value="1"/>
</dbReference>
<feature type="domain" description="Glycosyltransferase subfamily 4-like N-terminal" evidence="5">
    <location>
        <begin position="18"/>
        <end position="119"/>
    </location>
</feature>
<evidence type="ECO:0000259" key="4">
    <source>
        <dbReference type="Pfam" id="PF00534"/>
    </source>
</evidence>
<dbReference type="InterPro" id="IPR001296">
    <property type="entry name" value="Glyco_trans_1"/>
</dbReference>
<dbReference type="GO" id="GO:0016757">
    <property type="term" value="F:glycosyltransferase activity"/>
    <property type="evidence" value="ECO:0007669"/>
    <property type="project" value="UniProtKB-KW"/>
</dbReference>
<evidence type="ECO:0000256" key="2">
    <source>
        <dbReference type="ARBA" id="ARBA00022676"/>
    </source>
</evidence>
<reference evidence="6 7" key="1">
    <citation type="submission" date="2019-06" db="EMBL/GenBank/DDBJ databases">
        <title>Genome sequencing of plant associated microbes to promote plant fitness in Sorghum bicolor and Oryza sativa.</title>
        <authorList>
            <person name="Coleman-Derr D."/>
        </authorList>
    </citation>
    <scope>NUCLEOTIDE SEQUENCE [LARGE SCALE GENOMIC DNA]</scope>
    <source>
        <strain evidence="6 7">KV-663</strain>
    </source>
</reference>
<comment type="caution">
    <text evidence="6">The sequence shown here is derived from an EMBL/GenBank/DDBJ whole genome shotgun (WGS) entry which is preliminary data.</text>
</comment>
<evidence type="ECO:0000256" key="3">
    <source>
        <dbReference type="ARBA" id="ARBA00022679"/>
    </source>
</evidence>
<dbReference type="OrthoDB" id="9809227at2"/>
<keyword evidence="3 6" id="KW-0808">Transferase</keyword>